<comment type="caution">
    <text evidence="2">The sequence shown here is derived from an EMBL/GenBank/DDBJ whole genome shotgun (WGS) entry which is preliminary data.</text>
</comment>
<evidence type="ECO:0000313" key="3">
    <source>
        <dbReference type="Proteomes" id="UP000436006"/>
    </source>
</evidence>
<keyword evidence="1" id="KW-1133">Transmembrane helix</keyword>
<dbReference type="EMBL" id="WPIN01000019">
    <property type="protein sequence ID" value="MVM34991.1"/>
    <property type="molecule type" value="Genomic_DNA"/>
</dbReference>
<keyword evidence="1" id="KW-0812">Transmembrane</keyword>
<organism evidence="2 3">
    <name type="scientific">Spirosoma arboris</name>
    <dbReference type="NCBI Taxonomy" id="2682092"/>
    <lineage>
        <taxon>Bacteria</taxon>
        <taxon>Pseudomonadati</taxon>
        <taxon>Bacteroidota</taxon>
        <taxon>Cytophagia</taxon>
        <taxon>Cytophagales</taxon>
        <taxon>Cytophagaceae</taxon>
        <taxon>Spirosoma</taxon>
    </lineage>
</organism>
<name>A0A7K1SMG0_9BACT</name>
<accession>A0A7K1SMG0</accession>
<reference evidence="2 3" key="1">
    <citation type="submission" date="2019-12" db="EMBL/GenBank/DDBJ databases">
        <title>Spirosoma sp. HMF4905 genome sequencing and assembly.</title>
        <authorList>
            <person name="Kang H."/>
            <person name="Cha I."/>
            <person name="Kim H."/>
            <person name="Joh K."/>
        </authorList>
    </citation>
    <scope>NUCLEOTIDE SEQUENCE [LARGE SCALE GENOMIC DNA]</scope>
    <source>
        <strain evidence="2 3">HMF4905</strain>
    </source>
</reference>
<evidence type="ECO:0000313" key="2">
    <source>
        <dbReference type="EMBL" id="MVM34991.1"/>
    </source>
</evidence>
<gene>
    <name evidence="2" type="ORF">GO755_33495</name>
</gene>
<keyword evidence="3" id="KW-1185">Reference proteome</keyword>
<dbReference type="Proteomes" id="UP000436006">
    <property type="component" value="Unassembled WGS sequence"/>
</dbReference>
<feature type="transmembrane region" description="Helical" evidence="1">
    <location>
        <begin position="89"/>
        <end position="110"/>
    </location>
</feature>
<evidence type="ECO:0000256" key="1">
    <source>
        <dbReference type="SAM" id="Phobius"/>
    </source>
</evidence>
<sequence length="115" mass="12205">MDNSTSFWSNLFGSGGAGSSLISSAGSIGQGLVKNEGDQIRGDYQVKLAQLTNDATLSKEQFDLSLAKLQADRDSALATYNDQKRNDTLVMVGIIGGLLLIATVSVLLILKRKAK</sequence>
<dbReference type="RefSeq" id="WP_157589803.1">
    <property type="nucleotide sequence ID" value="NZ_WPIN01000019.1"/>
</dbReference>
<dbReference type="AlphaFoldDB" id="A0A7K1SMG0"/>
<protein>
    <submittedName>
        <fullName evidence="2">Uncharacterized protein</fullName>
    </submittedName>
</protein>
<proteinExistence type="predicted"/>
<keyword evidence="1" id="KW-0472">Membrane</keyword>